<feature type="compositionally biased region" description="Polar residues" evidence="1">
    <location>
        <begin position="253"/>
        <end position="263"/>
    </location>
</feature>
<feature type="region of interest" description="Disordered" evidence="1">
    <location>
        <begin position="61"/>
        <end position="80"/>
    </location>
</feature>
<accession>A0AAV2F8S3</accession>
<feature type="region of interest" description="Disordered" evidence="1">
    <location>
        <begin position="233"/>
        <end position="263"/>
    </location>
</feature>
<protein>
    <submittedName>
        <fullName evidence="2">Uncharacterized protein</fullName>
    </submittedName>
</protein>
<dbReference type="AlphaFoldDB" id="A0AAV2F8S3"/>
<evidence type="ECO:0000313" key="2">
    <source>
        <dbReference type="EMBL" id="CAL1394352.1"/>
    </source>
</evidence>
<evidence type="ECO:0000313" key="3">
    <source>
        <dbReference type="Proteomes" id="UP001497516"/>
    </source>
</evidence>
<keyword evidence="3" id="KW-1185">Reference proteome</keyword>
<sequence length="263" mass="28711">MDNSISRLLEQMQKQRERSAARKSALALALDTTTVEKVTEWHRWLSERRLTTEEILRVPLPRQPKPSTTAVAVSPPPPVAKTTTVAQLHASFHKKAAEANQPTTSTTAVSAAVVFAESVTPSSISANNPQSHRECGVRTSSATRMVLRSTPAPSIPIDGWKFRKKKQPLGEGLEPENSKAHRAESNTNVMAALHQEKPVDDEGTTTNSALQPATGFTAEIAKARSSAMTLARLSGDLDRRCNTQQERDRRGESTLTQPSDGMR</sequence>
<evidence type="ECO:0000256" key="1">
    <source>
        <dbReference type="SAM" id="MobiDB-lite"/>
    </source>
</evidence>
<reference evidence="2 3" key="1">
    <citation type="submission" date="2024-04" db="EMBL/GenBank/DDBJ databases">
        <authorList>
            <person name="Fracassetti M."/>
        </authorList>
    </citation>
    <scope>NUCLEOTIDE SEQUENCE [LARGE SCALE GENOMIC DNA]</scope>
</reference>
<feature type="compositionally biased region" description="Basic and acidic residues" evidence="1">
    <location>
        <begin position="235"/>
        <end position="252"/>
    </location>
</feature>
<gene>
    <name evidence="2" type="ORF">LTRI10_LOCUS34858</name>
</gene>
<name>A0AAV2F8S3_9ROSI</name>
<dbReference type="EMBL" id="OZ034819">
    <property type="protein sequence ID" value="CAL1394352.1"/>
    <property type="molecule type" value="Genomic_DNA"/>
</dbReference>
<proteinExistence type="predicted"/>
<organism evidence="2 3">
    <name type="scientific">Linum trigynum</name>
    <dbReference type="NCBI Taxonomy" id="586398"/>
    <lineage>
        <taxon>Eukaryota</taxon>
        <taxon>Viridiplantae</taxon>
        <taxon>Streptophyta</taxon>
        <taxon>Embryophyta</taxon>
        <taxon>Tracheophyta</taxon>
        <taxon>Spermatophyta</taxon>
        <taxon>Magnoliopsida</taxon>
        <taxon>eudicotyledons</taxon>
        <taxon>Gunneridae</taxon>
        <taxon>Pentapetalae</taxon>
        <taxon>rosids</taxon>
        <taxon>fabids</taxon>
        <taxon>Malpighiales</taxon>
        <taxon>Linaceae</taxon>
        <taxon>Linum</taxon>
    </lineage>
</organism>
<dbReference type="Proteomes" id="UP001497516">
    <property type="component" value="Chromosome 6"/>
</dbReference>